<protein>
    <submittedName>
        <fullName evidence="1">Uncharacterized protein</fullName>
    </submittedName>
</protein>
<sequence>MPLLLPLVLVPDQLLVRLGKVDMGKRTRVFARLNAYGTA</sequence>
<proteinExistence type="predicted"/>
<accession>A0A101M0W2</accession>
<keyword evidence="1" id="KW-0496">Mitochondrion</keyword>
<reference evidence="1" key="1">
    <citation type="journal article" date="2015" name="Genome Biol. Evol.">
        <title>Organellar Genomes of White Spruce (Picea glauca): Assembly and Annotation.</title>
        <authorList>
            <person name="Jackman S.D."/>
            <person name="Warren R.L."/>
            <person name="Gibb E.A."/>
            <person name="Vandervalk B.P."/>
            <person name="Mohamadi H."/>
            <person name="Chu J."/>
            <person name="Raymond A."/>
            <person name="Pleasance S."/>
            <person name="Coope R."/>
            <person name="Wildung M.R."/>
            <person name="Ritland C.E."/>
            <person name="Bousquet J."/>
            <person name="Jones S.J."/>
            <person name="Bohlmann J."/>
            <person name="Birol I."/>
        </authorList>
    </citation>
    <scope>NUCLEOTIDE SEQUENCE [LARGE SCALE GENOMIC DNA]</scope>
    <source>
        <tissue evidence="1">Flushing bud</tissue>
    </source>
</reference>
<comment type="caution">
    <text evidence="1">The sequence shown here is derived from an EMBL/GenBank/DDBJ whole genome shotgun (WGS) entry which is preliminary data.</text>
</comment>
<geneLocation type="mitochondrion" evidence="1"/>
<evidence type="ECO:0000313" key="1">
    <source>
        <dbReference type="EMBL" id="KUM48879.1"/>
    </source>
</evidence>
<dbReference type="EMBL" id="LKAM01000004">
    <property type="protein sequence ID" value="KUM48879.1"/>
    <property type="molecule type" value="Genomic_DNA"/>
</dbReference>
<name>A0A101M0W2_PICGL</name>
<dbReference type="AlphaFoldDB" id="A0A101M0W2"/>
<organism evidence="1">
    <name type="scientific">Picea glauca</name>
    <name type="common">White spruce</name>
    <name type="synonym">Pinus glauca</name>
    <dbReference type="NCBI Taxonomy" id="3330"/>
    <lineage>
        <taxon>Eukaryota</taxon>
        <taxon>Viridiplantae</taxon>
        <taxon>Streptophyta</taxon>
        <taxon>Embryophyta</taxon>
        <taxon>Tracheophyta</taxon>
        <taxon>Spermatophyta</taxon>
        <taxon>Pinopsida</taxon>
        <taxon>Pinidae</taxon>
        <taxon>Conifers I</taxon>
        <taxon>Pinales</taxon>
        <taxon>Pinaceae</taxon>
        <taxon>Picea</taxon>
    </lineage>
</organism>
<gene>
    <name evidence="1" type="ORF">ABT39_MTgene4215</name>
</gene>